<comment type="caution">
    <text evidence="2">The sequence shown here is derived from an EMBL/GenBank/DDBJ whole genome shotgun (WGS) entry which is preliminary data.</text>
</comment>
<dbReference type="EMBL" id="JAHKKG010000010">
    <property type="protein sequence ID" value="MBU2667790.1"/>
    <property type="molecule type" value="Genomic_DNA"/>
</dbReference>
<gene>
    <name evidence="2" type="ORF">KOI35_30190</name>
</gene>
<keyword evidence="1" id="KW-0472">Membrane</keyword>
<keyword evidence="1" id="KW-0812">Transmembrane</keyword>
<dbReference type="Proteomes" id="UP001519654">
    <property type="component" value="Unassembled WGS sequence"/>
</dbReference>
<protein>
    <recommendedName>
        <fullName evidence="4">Secreted protein</fullName>
    </recommendedName>
</protein>
<evidence type="ECO:0000256" key="1">
    <source>
        <dbReference type="SAM" id="Phobius"/>
    </source>
</evidence>
<sequence>MTSRDSSSTPDPQGSRRWTTIVAAGGAAVVGVLAAHSPAWAVGVGTAMALFTGIRELLQR</sequence>
<organism evidence="2 3">
    <name type="scientific">Paractinoplanes bogorensis</name>
    <dbReference type="NCBI Taxonomy" id="1610840"/>
    <lineage>
        <taxon>Bacteria</taxon>
        <taxon>Bacillati</taxon>
        <taxon>Actinomycetota</taxon>
        <taxon>Actinomycetes</taxon>
        <taxon>Micromonosporales</taxon>
        <taxon>Micromonosporaceae</taxon>
        <taxon>Paractinoplanes</taxon>
    </lineage>
</organism>
<feature type="transmembrane region" description="Helical" evidence="1">
    <location>
        <begin position="20"/>
        <end position="51"/>
    </location>
</feature>
<name>A0ABS5YWH0_9ACTN</name>
<evidence type="ECO:0008006" key="4">
    <source>
        <dbReference type="Google" id="ProtNLM"/>
    </source>
</evidence>
<dbReference type="RefSeq" id="WP_215792063.1">
    <property type="nucleotide sequence ID" value="NZ_JAHKKG010000010.1"/>
</dbReference>
<keyword evidence="3" id="KW-1185">Reference proteome</keyword>
<keyword evidence="1" id="KW-1133">Transmembrane helix</keyword>
<evidence type="ECO:0000313" key="3">
    <source>
        <dbReference type="Proteomes" id="UP001519654"/>
    </source>
</evidence>
<accession>A0ABS5YWH0</accession>
<reference evidence="2 3" key="1">
    <citation type="submission" date="2021-06" db="EMBL/GenBank/DDBJ databases">
        <title>Actinoplanes lichenicola sp. nov., and Actinoplanes ovalisporus sp. nov., isolated from lichen in Thailand.</title>
        <authorList>
            <person name="Saeng-In P."/>
            <person name="Kanchanasin P."/>
            <person name="Yuki M."/>
            <person name="Kudo T."/>
            <person name="Ohkuma M."/>
            <person name="Phongsopitanun W."/>
            <person name="Tanasupawat S."/>
        </authorList>
    </citation>
    <scope>NUCLEOTIDE SEQUENCE [LARGE SCALE GENOMIC DNA]</scope>
    <source>
        <strain evidence="2 3">NBRC 110975</strain>
    </source>
</reference>
<proteinExistence type="predicted"/>
<evidence type="ECO:0000313" key="2">
    <source>
        <dbReference type="EMBL" id="MBU2667790.1"/>
    </source>
</evidence>